<protein>
    <submittedName>
        <fullName evidence="13">WGS project CABT00000000 data, contig 2.8</fullName>
    </submittedName>
</protein>
<keyword evidence="5 10" id="KW-0479">Metal-binding</keyword>
<comment type="similarity">
    <text evidence="3 11">Belongs to the cytochrome P450 family.</text>
</comment>
<dbReference type="SUPFAM" id="SSF48264">
    <property type="entry name" value="Cytochrome P450"/>
    <property type="match status" value="1"/>
</dbReference>
<keyword evidence="4 10" id="KW-0349">Heme</keyword>
<dbReference type="InterPro" id="IPR002401">
    <property type="entry name" value="Cyt_P450_E_grp-I"/>
</dbReference>
<dbReference type="Proteomes" id="UP000001881">
    <property type="component" value="Unassembled WGS sequence"/>
</dbReference>
<dbReference type="GO" id="GO:0004497">
    <property type="term" value="F:monooxygenase activity"/>
    <property type="evidence" value="ECO:0007669"/>
    <property type="project" value="UniProtKB-KW"/>
</dbReference>
<keyword evidence="14" id="KW-1185">Reference proteome</keyword>
<comment type="pathway">
    <text evidence="2">Antibiotic biosynthesis.</text>
</comment>
<keyword evidence="12" id="KW-1133">Transmembrane helix</keyword>
<dbReference type="AlphaFoldDB" id="F7VUY1"/>
<keyword evidence="6 11" id="KW-0560">Oxidoreductase</keyword>
<dbReference type="PRINTS" id="PR00463">
    <property type="entry name" value="EP450I"/>
</dbReference>
<keyword evidence="12" id="KW-0812">Transmembrane</keyword>
<evidence type="ECO:0000256" key="8">
    <source>
        <dbReference type="ARBA" id="ARBA00023033"/>
    </source>
</evidence>
<name>F7VUY1_SORMK</name>
<keyword evidence="7 10" id="KW-0408">Iron</keyword>
<dbReference type="GO" id="GO:0016705">
    <property type="term" value="F:oxidoreductase activity, acting on paired donors, with incorporation or reduction of molecular oxygen"/>
    <property type="evidence" value="ECO:0007669"/>
    <property type="project" value="InterPro"/>
</dbReference>
<dbReference type="Pfam" id="PF00067">
    <property type="entry name" value="p450"/>
    <property type="match status" value="2"/>
</dbReference>
<accession>F7VUY1</accession>
<dbReference type="PANTHER" id="PTHR24305:SF157">
    <property type="entry name" value="N-ACETYLTRYPTOPHAN 6-HYDROXYLASE IVOC-RELATED"/>
    <property type="match status" value="1"/>
</dbReference>
<evidence type="ECO:0000256" key="4">
    <source>
        <dbReference type="ARBA" id="ARBA00022617"/>
    </source>
</evidence>
<dbReference type="Gene3D" id="1.10.630.10">
    <property type="entry name" value="Cytochrome P450"/>
    <property type="match status" value="1"/>
</dbReference>
<feature type="transmembrane region" description="Helical" evidence="12">
    <location>
        <begin position="20"/>
        <end position="42"/>
    </location>
</feature>
<feature type="transmembrane region" description="Helical" evidence="12">
    <location>
        <begin position="296"/>
        <end position="317"/>
    </location>
</feature>
<gene>
    <name evidence="13" type="ORF">SMAC_05258</name>
</gene>
<comment type="caution">
    <text evidence="13">The sequence shown here is derived from an EMBL/GenBank/DDBJ whole genome shotgun (WGS) entry which is preliminary data.</text>
</comment>
<dbReference type="InterPro" id="IPR036396">
    <property type="entry name" value="Cyt_P450_sf"/>
</dbReference>
<dbReference type="EMBL" id="CABT02000008">
    <property type="protein sequence ID" value="CCC09327.1"/>
    <property type="molecule type" value="Genomic_DNA"/>
</dbReference>
<dbReference type="CDD" id="cd11062">
    <property type="entry name" value="CYP58-like"/>
    <property type="match status" value="1"/>
</dbReference>
<keyword evidence="12" id="KW-0472">Membrane</keyword>
<dbReference type="OMA" id="VYHDREN"/>
<evidence type="ECO:0000256" key="7">
    <source>
        <dbReference type="ARBA" id="ARBA00023004"/>
    </source>
</evidence>
<comment type="cofactor">
    <cofactor evidence="1 10">
        <name>heme</name>
        <dbReference type="ChEBI" id="CHEBI:30413"/>
    </cofactor>
</comment>
<dbReference type="InterPro" id="IPR017972">
    <property type="entry name" value="Cyt_P450_CS"/>
</dbReference>
<evidence type="ECO:0000256" key="12">
    <source>
        <dbReference type="SAM" id="Phobius"/>
    </source>
</evidence>
<keyword evidence="8 11" id="KW-0503">Monooxygenase</keyword>
<dbReference type="PANTHER" id="PTHR24305">
    <property type="entry name" value="CYTOCHROME P450"/>
    <property type="match status" value="1"/>
</dbReference>
<evidence type="ECO:0000256" key="10">
    <source>
        <dbReference type="PIRSR" id="PIRSR602401-1"/>
    </source>
</evidence>
<dbReference type="PROSITE" id="PS00086">
    <property type="entry name" value="CYTOCHROME_P450"/>
    <property type="match status" value="1"/>
</dbReference>
<dbReference type="InParanoid" id="F7VUY1"/>
<organism evidence="13 14">
    <name type="scientific">Sordaria macrospora (strain ATCC MYA-333 / DSM 997 / K(L3346) / K-hell)</name>
    <dbReference type="NCBI Taxonomy" id="771870"/>
    <lineage>
        <taxon>Eukaryota</taxon>
        <taxon>Fungi</taxon>
        <taxon>Dikarya</taxon>
        <taxon>Ascomycota</taxon>
        <taxon>Pezizomycotina</taxon>
        <taxon>Sordariomycetes</taxon>
        <taxon>Sordariomycetidae</taxon>
        <taxon>Sordariales</taxon>
        <taxon>Sordariaceae</taxon>
        <taxon>Sordaria</taxon>
    </lineage>
</organism>
<dbReference type="OrthoDB" id="3945418at2759"/>
<dbReference type="InterPro" id="IPR001128">
    <property type="entry name" value="Cyt_P450"/>
</dbReference>
<evidence type="ECO:0000313" key="14">
    <source>
        <dbReference type="Proteomes" id="UP000001881"/>
    </source>
</evidence>
<dbReference type="GO" id="GO:0005506">
    <property type="term" value="F:iron ion binding"/>
    <property type="evidence" value="ECO:0007669"/>
    <property type="project" value="InterPro"/>
</dbReference>
<evidence type="ECO:0000256" key="6">
    <source>
        <dbReference type="ARBA" id="ARBA00023002"/>
    </source>
</evidence>
<dbReference type="HOGENOM" id="CLU_001570_14_4_1"/>
<dbReference type="InterPro" id="IPR050121">
    <property type="entry name" value="Cytochrome_P450_monoxygenase"/>
</dbReference>
<sequence length="562" mass="63479">MTLTELLPEYLTSSSPTHLLLIAVPPLLVLYTIYVVIYRLYLGPLASIPGPRLAALTQWYEFYYDIILPGQYTFKICELHKEYGPIIRINPWEVHISDPDFHRELLPAGTNRRRDRTHFWCDQFGAPGSVVSTVPHELHKLRRSAVNHYFSTASVRNLQPVIEERVDALLARLREHGKTKKQTPIDMLHPFAALAYDIINEYAFAKAEHAVEHPTFRFDVTEGLTTGVQYGKLFQHIPILLTTLERLPPKFLAAISPAYRSFLATRVSIAKQITDISHNLHSSEKPIPRIADEGHVLIQAGAVTVAWALAIATFHLLQQRDTTLRKLQAELRAAIPDPSESTPLATLERLPYLKAVVKECFRLSLGSSSRITRVAPDEALKFTPSNICLQAYHHNNSPEEEEVVVKKYKKEWILPPGTEISMTSYQISANEEIFPDARSFRPERWLENKELDRYLTSFGAGPRACLGMQLAYAEMYLALAKMWRVWEGGEQVGSDGLRLGEDDKVMAASEKEKGSAGGQLLTVGRMRLAEGVTQRDAELGVDWFIPAPYIGSQGVRVYFESH</sequence>
<evidence type="ECO:0000256" key="3">
    <source>
        <dbReference type="ARBA" id="ARBA00010617"/>
    </source>
</evidence>
<evidence type="ECO:0000313" key="13">
    <source>
        <dbReference type="EMBL" id="CCC09327.1"/>
    </source>
</evidence>
<dbReference type="eggNOG" id="KOG0158">
    <property type="taxonomic scope" value="Eukaryota"/>
</dbReference>
<evidence type="ECO:0000256" key="1">
    <source>
        <dbReference type="ARBA" id="ARBA00001971"/>
    </source>
</evidence>
<keyword evidence="9" id="KW-0045">Antibiotic biosynthesis</keyword>
<feature type="binding site" description="axial binding residue" evidence="10">
    <location>
        <position position="465"/>
    </location>
    <ligand>
        <name>heme</name>
        <dbReference type="ChEBI" id="CHEBI:30413"/>
    </ligand>
    <ligandPart>
        <name>Fe</name>
        <dbReference type="ChEBI" id="CHEBI:18248"/>
    </ligandPart>
</feature>
<reference evidence="13 14" key="1">
    <citation type="journal article" date="2010" name="PLoS Genet.">
        <title>De novo assembly of a 40 Mb eukaryotic genome from short sequence reads: Sordaria macrospora, a model organism for fungal morphogenesis.</title>
        <authorList>
            <person name="Nowrousian M."/>
            <person name="Stajich J."/>
            <person name="Chu M."/>
            <person name="Engh I."/>
            <person name="Espagne E."/>
            <person name="Halliday K."/>
            <person name="Kamerewerd J."/>
            <person name="Kempken F."/>
            <person name="Knab B."/>
            <person name="Kuo H.C."/>
            <person name="Osiewacz H.D."/>
            <person name="Poeggeler S."/>
            <person name="Read N."/>
            <person name="Seiler S."/>
            <person name="Smith K."/>
            <person name="Zickler D."/>
            <person name="Kueck U."/>
            <person name="Freitag M."/>
        </authorList>
    </citation>
    <scope>NUCLEOTIDE SEQUENCE [LARGE SCALE GENOMIC DNA]</scope>
    <source>
        <strain evidence="14">ATCC MYA-333 / DSM 997 / K(L3346) / K-hell</strain>
        <tissue evidence="13">Mycelium</tissue>
    </source>
</reference>
<evidence type="ECO:0000256" key="5">
    <source>
        <dbReference type="ARBA" id="ARBA00022723"/>
    </source>
</evidence>
<dbReference type="GO" id="GO:0020037">
    <property type="term" value="F:heme binding"/>
    <property type="evidence" value="ECO:0007669"/>
    <property type="project" value="InterPro"/>
</dbReference>
<evidence type="ECO:0000256" key="9">
    <source>
        <dbReference type="ARBA" id="ARBA00023194"/>
    </source>
</evidence>
<dbReference type="PRINTS" id="PR00385">
    <property type="entry name" value="P450"/>
</dbReference>
<dbReference type="GO" id="GO:0017000">
    <property type="term" value="P:antibiotic biosynthetic process"/>
    <property type="evidence" value="ECO:0007669"/>
    <property type="project" value="UniProtKB-KW"/>
</dbReference>
<evidence type="ECO:0000256" key="2">
    <source>
        <dbReference type="ARBA" id="ARBA00004792"/>
    </source>
</evidence>
<proteinExistence type="inferred from homology"/>
<evidence type="ECO:0000256" key="11">
    <source>
        <dbReference type="RuleBase" id="RU000461"/>
    </source>
</evidence>
<dbReference type="VEuPathDB" id="FungiDB:SMAC_05258"/>